<dbReference type="Pfam" id="PF16413">
    <property type="entry name" value="Mlh1_C"/>
    <property type="match status" value="1"/>
</dbReference>
<dbReference type="FunFam" id="3.30.565.10:FF:000079">
    <property type="entry name" value="DNA mismatch repair protein MLH"/>
    <property type="match status" value="1"/>
</dbReference>
<dbReference type="SUPFAM" id="SSF55874">
    <property type="entry name" value="ATPase domain of HSP90 chaperone/DNA topoisomerase II/histidine kinase"/>
    <property type="match status" value="1"/>
</dbReference>
<evidence type="ECO:0000256" key="2">
    <source>
        <dbReference type="ARBA" id="ARBA00006082"/>
    </source>
</evidence>
<protein>
    <recommendedName>
        <fullName evidence="6">DNA mismatch repair protein S5 domain-containing protein</fullName>
    </recommendedName>
</protein>
<dbReference type="SUPFAM" id="SSF54211">
    <property type="entry name" value="Ribosomal protein S5 domain 2-like"/>
    <property type="match status" value="1"/>
</dbReference>
<dbReference type="InterPro" id="IPR020568">
    <property type="entry name" value="Ribosomal_Su5_D2-typ_SF"/>
</dbReference>
<dbReference type="CDD" id="cd00782">
    <property type="entry name" value="MutL_Trans"/>
    <property type="match status" value="1"/>
</dbReference>
<dbReference type="Pfam" id="PF13589">
    <property type="entry name" value="HATPase_c_3"/>
    <property type="match status" value="1"/>
</dbReference>
<dbReference type="GO" id="GO:0005524">
    <property type="term" value="F:ATP binding"/>
    <property type="evidence" value="ECO:0007669"/>
    <property type="project" value="InterPro"/>
</dbReference>
<dbReference type="FunFam" id="3.30.230.10:FF:000164">
    <property type="entry name" value="MLH (MutL Homolog) family"/>
    <property type="match status" value="1"/>
</dbReference>
<dbReference type="InterPro" id="IPR038973">
    <property type="entry name" value="MutL/Mlh/Pms-like"/>
</dbReference>
<evidence type="ECO:0000313" key="7">
    <source>
        <dbReference type="EMBL" id="CAI5444451.1"/>
    </source>
</evidence>
<dbReference type="PROSITE" id="PS00058">
    <property type="entry name" value="DNA_MISMATCH_REPAIR_1"/>
    <property type="match status" value="1"/>
</dbReference>
<feature type="domain" description="DNA mismatch repair protein S5" evidence="6">
    <location>
        <begin position="212"/>
        <end position="339"/>
    </location>
</feature>
<proteinExistence type="inferred from homology"/>
<dbReference type="CDD" id="cd16926">
    <property type="entry name" value="HATPase_MutL-MLH-PMS-like"/>
    <property type="match status" value="1"/>
</dbReference>
<comment type="similarity">
    <text evidence="2">Belongs to the DNA mismatch repair MutL/HexB family.</text>
</comment>
<accession>A0A9P1IG11</accession>
<dbReference type="InterPro" id="IPR014721">
    <property type="entry name" value="Ribsml_uS5_D2-typ_fold_subgr"/>
</dbReference>
<dbReference type="InterPro" id="IPR013507">
    <property type="entry name" value="DNA_mismatch_S5_2-like"/>
</dbReference>
<dbReference type="Proteomes" id="UP001152747">
    <property type="component" value="Unassembled WGS sequence"/>
</dbReference>
<evidence type="ECO:0000313" key="8">
    <source>
        <dbReference type="Proteomes" id="UP001152747"/>
    </source>
</evidence>
<dbReference type="EMBL" id="CANHGI010000003">
    <property type="protein sequence ID" value="CAI5444451.1"/>
    <property type="molecule type" value="Genomic_DNA"/>
</dbReference>
<dbReference type="GO" id="GO:0140664">
    <property type="term" value="F:ATP-dependent DNA damage sensor activity"/>
    <property type="evidence" value="ECO:0007669"/>
    <property type="project" value="InterPro"/>
</dbReference>
<evidence type="ECO:0000256" key="1">
    <source>
        <dbReference type="ARBA" id="ARBA00004123"/>
    </source>
</evidence>
<reference evidence="7" key="1">
    <citation type="submission" date="2022-11" db="EMBL/GenBank/DDBJ databases">
        <authorList>
            <person name="Kikuchi T."/>
        </authorList>
    </citation>
    <scope>NUCLEOTIDE SEQUENCE</scope>
    <source>
        <strain evidence="7">PS1010</strain>
    </source>
</reference>
<dbReference type="GO" id="GO:0032389">
    <property type="term" value="C:MutLalpha complex"/>
    <property type="evidence" value="ECO:0007669"/>
    <property type="project" value="TreeGrafter"/>
</dbReference>
<dbReference type="NCBIfam" id="TIGR00585">
    <property type="entry name" value="mutl"/>
    <property type="match status" value="1"/>
</dbReference>
<dbReference type="AlphaFoldDB" id="A0A9P1IG11"/>
<dbReference type="GO" id="GO:0006298">
    <property type="term" value="P:mismatch repair"/>
    <property type="evidence" value="ECO:0007669"/>
    <property type="project" value="InterPro"/>
</dbReference>
<dbReference type="Gene3D" id="3.30.565.10">
    <property type="entry name" value="Histidine kinase-like ATPase, C-terminal domain"/>
    <property type="match status" value="1"/>
</dbReference>
<dbReference type="OrthoDB" id="10263226at2759"/>
<dbReference type="InterPro" id="IPR014762">
    <property type="entry name" value="DNA_mismatch_repair_CS"/>
</dbReference>
<dbReference type="PANTHER" id="PTHR10073:SF12">
    <property type="entry name" value="DNA MISMATCH REPAIR PROTEIN MLH1"/>
    <property type="match status" value="1"/>
</dbReference>
<sequence>MTTAKIQRLPRDVINRMAAGEVLARPGNAIKELVENSLDAGATEIMVHVQNCGLKMLQVCDNGKGINREDFELVCERFATSKLATFEDLQHMRTYGFRGEALASLSHVARVNIVSRQIEQSCAYQADFLDGKMLATSKPAAGKTGTCITAHDLFHNLPQRKNKILSHSEESRFIFEILMKFAVHRPDVSFALRQNHSTDFRTKGDGNFQNVVNLLVGNDVANNLIGLNLDSQRLKFQFSGCMAMPISAATAKMSQARKIRQNFFSVFVNGRSVRCDILKQPMDEVLAPKNLICQFCAVDLKIDETRVDVNVHPTKDSVLFLEKEEIVEEIKEYLQRIVDDYFKESTENQNPAENLEISAKTMKSIEAVRRQSSSNSENFRVEKIGAERKRVDYMEIRNDSKERKLDEFIIKCPKNAEKSEILTDSHILTENSTENAENLDFTLNFSQESTIFDENESLEDFEEEDEDLDENRRIFDFTSLVELKQQIEDEKCLSLSEMFKTFNFVGFLDPENLLIQFGTSLYLLKFAEILKSYFYQSIIENFGNFASFRLENPLEIGEILSENELETILEENCELLEDYFALKFEKSAENRWILTEIPEICANFVPQLEKLPEFLKNLAENVDFHAEMPCFRDLARVFAQFFVVETRFLAEDGNGVSGFCELGWREQMRRILGKIKRNLVPNEQMKEHIIQLADSHDLYKVFERCGG</sequence>
<dbReference type="InterPro" id="IPR032189">
    <property type="entry name" value="Mlh1_C"/>
</dbReference>
<dbReference type="SMART" id="SM01340">
    <property type="entry name" value="DNA_mis_repair"/>
    <property type="match status" value="1"/>
</dbReference>
<dbReference type="Gene3D" id="3.30.230.10">
    <property type="match status" value="1"/>
</dbReference>
<dbReference type="GO" id="GO:0030983">
    <property type="term" value="F:mismatched DNA binding"/>
    <property type="evidence" value="ECO:0007669"/>
    <property type="project" value="InterPro"/>
</dbReference>
<organism evidence="7 8">
    <name type="scientific">Caenorhabditis angaria</name>
    <dbReference type="NCBI Taxonomy" id="860376"/>
    <lineage>
        <taxon>Eukaryota</taxon>
        <taxon>Metazoa</taxon>
        <taxon>Ecdysozoa</taxon>
        <taxon>Nematoda</taxon>
        <taxon>Chromadorea</taxon>
        <taxon>Rhabditida</taxon>
        <taxon>Rhabditina</taxon>
        <taxon>Rhabditomorpha</taxon>
        <taxon>Rhabditoidea</taxon>
        <taxon>Rhabditidae</taxon>
        <taxon>Peloderinae</taxon>
        <taxon>Caenorhabditis</taxon>
    </lineage>
</organism>
<dbReference type="PANTHER" id="PTHR10073">
    <property type="entry name" value="DNA MISMATCH REPAIR PROTEIN MLH, PMS, MUTL"/>
    <property type="match status" value="1"/>
</dbReference>
<evidence type="ECO:0000256" key="5">
    <source>
        <dbReference type="ARBA" id="ARBA00023242"/>
    </source>
</evidence>
<evidence type="ECO:0000256" key="4">
    <source>
        <dbReference type="ARBA" id="ARBA00023204"/>
    </source>
</evidence>
<dbReference type="GO" id="GO:0016887">
    <property type="term" value="F:ATP hydrolysis activity"/>
    <property type="evidence" value="ECO:0007669"/>
    <property type="project" value="InterPro"/>
</dbReference>
<comment type="subcellular location">
    <subcellularLocation>
        <location evidence="1">Nucleus</location>
    </subcellularLocation>
</comment>
<keyword evidence="4" id="KW-0234">DNA repair</keyword>
<comment type="caution">
    <text evidence="7">The sequence shown here is derived from an EMBL/GenBank/DDBJ whole genome shotgun (WGS) entry which is preliminary data.</text>
</comment>
<evidence type="ECO:0000259" key="6">
    <source>
        <dbReference type="SMART" id="SM01340"/>
    </source>
</evidence>
<keyword evidence="3" id="KW-0227">DNA damage</keyword>
<name>A0A9P1IG11_9PELO</name>
<dbReference type="InterPro" id="IPR036890">
    <property type="entry name" value="HATPase_C_sf"/>
</dbReference>
<evidence type="ECO:0000256" key="3">
    <source>
        <dbReference type="ARBA" id="ARBA00022763"/>
    </source>
</evidence>
<dbReference type="InterPro" id="IPR002099">
    <property type="entry name" value="MutL/Mlh/PMS"/>
</dbReference>
<dbReference type="Pfam" id="PF01119">
    <property type="entry name" value="DNA_mis_repair"/>
    <property type="match status" value="1"/>
</dbReference>
<keyword evidence="5" id="KW-0539">Nucleus</keyword>
<gene>
    <name evidence="7" type="ORF">CAMP_LOCUS7088</name>
</gene>
<keyword evidence="8" id="KW-1185">Reference proteome</keyword>